<organism evidence="1">
    <name type="scientific">Staphylococcus phage UHP46</name>
    <dbReference type="NCBI Taxonomy" id="3234966"/>
    <lineage>
        <taxon>Viruses</taxon>
        <taxon>Duplodnaviria</taxon>
        <taxon>Heunggongvirae</taxon>
        <taxon>Uroviricota</taxon>
        <taxon>Caudoviricetes</taxon>
        <taxon>Herelleviridae</taxon>
        <taxon>Twortvirinae</taxon>
        <taxon>Sciuriunavirus</taxon>
    </lineage>
</organism>
<protein>
    <submittedName>
        <fullName evidence="1">Uncharacterized protein</fullName>
    </submittedName>
</protein>
<reference evidence="1" key="1">
    <citation type="submission" date="2024-06" db="EMBL/GenBank/DDBJ databases">
        <authorList>
            <person name="Najeeb S."/>
            <person name="Khan I."/>
            <person name="Muhammad J."/>
            <person name="Abbas A."/>
            <person name="Jahangir M."/>
            <person name="Alvi I.A."/>
            <person name="Ullah A."/>
            <person name="Ullah A."/>
            <person name="Khan A."/>
        </authorList>
    </citation>
    <scope>NUCLEOTIDE SEQUENCE</scope>
</reference>
<name>A0AB39C814_9CAUD</name>
<proteinExistence type="predicted"/>
<sequence>MTIFIKTTQSVLDEININGVCYADNKTTYSDYAYNYLKEITGYKGLFFGIMNTDFVVRNSGLTEDLTSLSNTDNIVTLTLDIPKTEYQAHDYYSFSDLILYHDEQEFNTVEIIKQEILNPQLDNVVQCVFNRIEKEWIKKIN</sequence>
<accession>A0AB39C814</accession>
<evidence type="ECO:0000313" key="1">
    <source>
        <dbReference type="EMBL" id="XDJ02776.1"/>
    </source>
</evidence>
<dbReference type="EMBL" id="PP995776">
    <property type="protein sequence ID" value="XDJ02776.1"/>
    <property type="molecule type" value="Genomic_DNA"/>
</dbReference>